<protein>
    <submittedName>
        <fullName evidence="2">Uncharacterized protein</fullName>
    </submittedName>
</protein>
<accession>A0A017HV20</accession>
<evidence type="ECO:0000313" key="3">
    <source>
        <dbReference type="Proteomes" id="UP000019666"/>
    </source>
</evidence>
<dbReference type="AlphaFoldDB" id="A0A017HV20"/>
<sequence>MSQTTFDQRVSKIDDKHRLLSEGATYRVGPDGLIVAVPQRRFVPRFPMRGLALLLGGTFVFKAALLVASGEGTYHGRLSELAKGQPVERVMAWVMQPDPVTRLIARGMDMVVHAGVAERS</sequence>
<proteinExistence type="predicted"/>
<keyword evidence="1" id="KW-1133">Transmembrane helix</keyword>
<dbReference type="Proteomes" id="UP000019666">
    <property type="component" value="Unassembled WGS sequence"/>
</dbReference>
<organism evidence="2 3">
    <name type="scientific">Rubellimicrobium mesophilum DSM 19309</name>
    <dbReference type="NCBI Taxonomy" id="442562"/>
    <lineage>
        <taxon>Bacteria</taxon>
        <taxon>Pseudomonadati</taxon>
        <taxon>Pseudomonadota</taxon>
        <taxon>Alphaproteobacteria</taxon>
        <taxon>Rhodobacterales</taxon>
        <taxon>Roseobacteraceae</taxon>
        <taxon>Rubellimicrobium</taxon>
    </lineage>
</organism>
<keyword evidence="3" id="KW-1185">Reference proteome</keyword>
<evidence type="ECO:0000256" key="1">
    <source>
        <dbReference type="SAM" id="Phobius"/>
    </source>
</evidence>
<name>A0A017HV20_9RHOB</name>
<dbReference type="EMBL" id="AOSK01000019">
    <property type="protein sequence ID" value="EYD77993.1"/>
    <property type="molecule type" value="Genomic_DNA"/>
</dbReference>
<gene>
    <name evidence="2" type="ORF">Rumeso_00454</name>
</gene>
<dbReference type="STRING" id="442562.Rumeso_00454"/>
<reference evidence="2 3" key="1">
    <citation type="submission" date="2013-02" db="EMBL/GenBank/DDBJ databases">
        <authorList>
            <person name="Fiebig A."/>
            <person name="Goeker M."/>
            <person name="Klenk H.-P.P."/>
        </authorList>
    </citation>
    <scope>NUCLEOTIDE SEQUENCE [LARGE SCALE GENOMIC DNA]</scope>
    <source>
        <strain evidence="2 3">DSM 19309</strain>
    </source>
</reference>
<keyword evidence="1" id="KW-0812">Transmembrane</keyword>
<comment type="caution">
    <text evidence="2">The sequence shown here is derived from an EMBL/GenBank/DDBJ whole genome shotgun (WGS) entry which is preliminary data.</text>
</comment>
<dbReference type="RefSeq" id="WP_037280693.1">
    <property type="nucleotide sequence ID" value="NZ_KK088575.1"/>
</dbReference>
<feature type="transmembrane region" description="Helical" evidence="1">
    <location>
        <begin position="50"/>
        <end position="68"/>
    </location>
</feature>
<evidence type="ECO:0000313" key="2">
    <source>
        <dbReference type="EMBL" id="EYD77993.1"/>
    </source>
</evidence>
<dbReference type="HOGENOM" id="CLU_153188_0_0_5"/>
<keyword evidence="1" id="KW-0472">Membrane</keyword>
<dbReference type="OrthoDB" id="7866534at2"/>